<dbReference type="PANTHER" id="PTHR21227">
    <property type="entry name" value="TRNA-SPLICING ENDONUCLEASE SUBUNIT SEN2"/>
    <property type="match status" value="1"/>
</dbReference>
<evidence type="ECO:0000313" key="6">
    <source>
        <dbReference type="Proteomes" id="UP001211907"/>
    </source>
</evidence>
<dbReference type="GO" id="GO:0005634">
    <property type="term" value="C:nucleus"/>
    <property type="evidence" value="ECO:0007669"/>
    <property type="project" value="UniProtKB-ARBA"/>
</dbReference>
<comment type="caution">
    <text evidence="5">The sequence shown here is derived from an EMBL/GenBank/DDBJ whole genome shotgun (WGS) entry which is preliminary data.</text>
</comment>
<dbReference type="GO" id="GO:0005737">
    <property type="term" value="C:cytoplasm"/>
    <property type="evidence" value="ECO:0007669"/>
    <property type="project" value="TreeGrafter"/>
</dbReference>
<dbReference type="GO" id="GO:0000213">
    <property type="term" value="F:tRNA-intron lyase activity"/>
    <property type="evidence" value="ECO:0007669"/>
    <property type="project" value="UniProtKB-EC"/>
</dbReference>
<dbReference type="EC" id="4.6.1.16" evidence="2"/>
<dbReference type="InterPro" id="IPR006676">
    <property type="entry name" value="tRNA_splic"/>
</dbReference>
<evidence type="ECO:0000259" key="4">
    <source>
        <dbReference type="Pfam" id="PF01974"/>
    </source>
</evidence>
<evidence type="ECO:0000256" key="2">
    <source>
        <dbReference type="ARBA" id="ARBA00012573"/>
    </source>
</evidence>
<evidence type="ECO:0000256" key="3">
    <source>
        <dbReference type="ARBA" id="ARBA00034031"/>
    </source>
</evidence>
<keyword evidence="6" id="KW-1185">Reference proteome</keyword>
<dbReference type="CDD" id="cd22363">
    <property type="entry name" value="tRNA-intron_lyase_C"/>
    <property type="match status" value="1"/>
</dbReference>
<evidence type="ECO:0000313" key="5">
    <source>
        <dbReference type="EMBL" id="KAJ3122847.1"/>
    </source>
</evidence>
<comment type="similarity">
    <text evidence="1">Belongs to the tRNA-intron endonuclease family.</text>
</comment>
<dbReference type="InterPro" id="IPR006677">
    <property type="entry name" value="tRNA_intron_Endonuc_cat-like"/>
</dbReference>
<dbReference type="Proteomes" id="UP001211907">
    <property type="component" value="Unassembled WGS sequence"/>
</dbReference>
<dbReference type="InterPro" id="IPR011856">
    <property type="entry name" value="tRNA_endonuc-like_dom_sf"/>
</dbReference>
<organism evidence="5 6">
    <name type="scientific">Physocladia obscura</name>
    <dbReference type="NCBI Taxonomy" id="109957"/>
    <lineage>
        <taxon>Eukaryota</taxon>
        <taxon>Fungi</taxon>
        <taxon>Fungi incertae sedis</taxon>
        <taxon>Chytridiomycota</taxon>
        <taxon>Chytridiomycota incertae sedis</taxon>
        <taxon>Chytridiomycetes</taxon>
        <taxon>Chytridiales</taxon>
        <taxon>Chytriomycetaceae</taxon>
        <taxon>Physocladia</taxon>
    </lineage>
</organism>
<dbReference type="SUPFAM" id="SSF53032">
    <property type="entry name" value="tRNA-intron endonuclease catalytic domain-like"/>
    <property type="match status" value="1"/>
</dbReference>
<dbReference type="GO" id="GO:0003676">
    <property type="term" value="F:nucleic acid binding"/>
    <property type="evidence" value="ECO:0007669"/>
    <property type="project" value="InterPro"/>
</dbReference>
<accession>A0AAD5XGD1</accession>
<dbReference type="AlphaFoldDB" id="A0AAD5XGD1"/>
<feature type="domain" description="tRNA intron endonuclease catalytic" evidence="4">
    <location>
        <begin position="131"/>
        <end position="215"/>
    </location>
</feature>
<name>A0AAD5XGD1_9FUNG</name>
<dbReference type="Pfam" id="PF01974">
    <property type="entry name" value="tRNA_int_endo"/>
    <property type="match status" value="1"/>
</dbReference>
<sequence>MVEIPVELALSLATFACSVENETGSRRLWDLGCYGRANIDDARIMKKLRRLRAASTTNISEVTAHPTITDSAATSHNAPADFVRTLSLIESIYLLSINAATVALNSTTTSASNQIKILMSLGAKIHGVHTFASKLAVYRALRVRGWIVRDGIKFAADFVVYRPGGPTLVHADYAVQVSWIDATTAIRSDTISWKKIQATTRFTEQAKKKVVYAITECLSSSLQDVKTGLTHEVNCNNSNEYDEVGVGCIHFVKISRWIP</sequence>
<dbReference type="PANTHER" id="PTHR21227:SF0">
    <property type="entry name" value="TRNA-SPLICING ENDONUCLEASE SUBUNIT SEN2"/>
    <property type="match status" value="1"/>
</dbReference>
<protein>
    <recommendedName>
        <fullName evidence="2">tRNA-intron lyase</fullName>
        <ecNumber evidence="2">4.6.1.16</ecNumber>
    </recommendedName>
</protein>
<dbReference type="InterPro" id="IPR036167">
    <property type="entry name" value="tRNA_intron_Endo_cat-like_sf"/>
</dbReference>
<gene>
    <name evidence="5" type="ORF">HK100_011819</name>
</gene>
<dbReference type="GO" id="GO:0006388">
    <property type="term" value="P:tRNA splicing, via endonucleolytic cleavage and ligation"/>
    <property type="evidence" value="ECO:0007669"/>
    <property type="project" value="InterPro"/>
</dbReference>
<dbReference type="Gene3D" id="3.40.1350.10">
    <property type="match status" value="1"/>
</dbReference>
<proteinExistence type="inferred from homology"/>
<comment type="catalytic activity">
    <reaction evidence="3">
        <text>pretRNA = a 3'-half-tRNA molecule with a 5'-OH end + a 5'-half-tRNA molecule with a 2',3'-cyclic phosphate end + an intron with a 2',3'-cyclic phosphate and a 5'-hydroxyl terminus.</text>
        <dbReference type="EC" id="4.6.1.16"/>
    </reaction>
</comment>
<dbReference type="EMBL" id="JADGJH010000778">
    <property type="protein sequence ID" value="KAJ3122847.1"/>
    <property type="molecule type" value="Genomic_DNA"/>
</dbReference>
<dbReference type="NCBIfam" id="TIGR00324">
    <property type="entry name" value="endA"/>
    <property type="match status" value="1"/>
</dbReference>
<reference evidence="5" key="1">
    <citation type="submission" date="2020-05" db="EMBL/GenBank/DDBJ databases">
        <title>Phylogenomic resolution of chytrid fungi.</title>
        <authorList>
            <person name="Stajich J.E."/>
            <person name="Amses K."/>
            <person name="Simmons R."/>
            <person name="Seto K."/>
            <person name="Myers J."/>
            <person name="Bonds A."/>
            <person name="Quandt C.A."/>
            <person name="Barry K."/>
            <person name="Liu P."/>
            <person name="Grigoriev I."/>
            <person name="Longcore J.E."/>
            <person name="James T.Y."/>
        </authorList>
    </citation>
    <scope>NUCLEOTIDE SEQUENCE</scope>
    <source>
        <strain evidence="5">JEL0513</strain>
    </source>
</reference>
<evidence type="ECO:0000256" key="1">
    <source>
        <dbReference type="ARBA" id="ARBA00008078"/>
    </source>
</evidence>